<reference evidence="10 11" key="1">
    <citation type="submission" date="2023-02" db="EMBL/GenBank/DDBJ databases">
        <title>Novel Oscillospiraceae bacterial genomes.</title>
        <authorList>
            <person name="Srinivasan S."/>
            <person name="Austin M.N."/>
            <person name="Fiedler T.L."/>
            <person name="Strenk S.M."/>
            <person name="Agnew K.J."/>
            <person name="Nagana Gowda G.A."/>
            <person name="Raftery D."/>
            <person name="Beamer M.A."/>
            <person name="Achilles S.L."/>
            <person name="Wiesenfeld H.C."/>
            <person name="Fredricks D.N."/>
            <person name="Hillier S.L."/>
        </authorList>
    </citation>
    <scope>NUCLEOTIDE SEQUENCE [LARGE SCALE GENOMIC DNA]</scope>
    <source>
        <strain evidence="10 11">CHIC02 1186E3-8</strain>
    </source>
</reference>
<dbReference type="EMBL" id="CP118868">
    <property type="protein sequence ID" value="WEG35083.1"/>
    <property type="molecule type" value="Genomic_DNA"/>
</dbReference>
<dbReference type="Proteomes" id="UP001220478">
    <property type="component" value="Chromosome"/>
</dbReference>
<dbReference type="PANTHER" id="PTHR21716:SF53">
    <property type="entry name" value="PERMEASE PERM-RELATED"/>
    <property type="match status" value="1"/>
</dbReference>
<evidence type="ECO:0000313" key="11">
    <source>
        <dbReference type="Proteomes" id="UP001220478"/>
    </source>
</evidence>
<evidence type="ECO:0000256" key="2">
    <source>
        <dbReference type="ARBA" id="ARBA00009773"/>
    </source>
</evidence>
<comment type="subcellular location">
    <subcellularLocation>
        <location evidence="1">Cell membrane</location>
        <topology evidence="1">Multi-pass membrane protein</topology>
    </subcellularLocation>
</comment>
<accession>A0ABY8C329</accession>
<feature type="transmembrane region" description="Helical" evidence="9">
    <location>
        <begin position="334"/>
        <end position="367"/>
    </location>
</feature>
<keyword evidence="6 9" id="KW-1133">Transmembrane helix</keyword>
<evidence type="ECO:0000256" key="8">
    <source>
        <dbReference type="SAM" id="MobiDB-lite"/>
    </source>
</evidence>
<name>A0ABY8C329_9FIRM</name>
<dbReference type="InterPro" id="IPR002549">
    <property type="entry name" value="AI-2E-like"/>
</dbReference>
<protein>
    <submittedName>
        <fullName evidence="10">AI-2E family transporter</fullName>
    </submittedName>
</protein>
<evidence type="ECO:0000313" key="10">
    <source>
        <dbReference type="EMBL" id="WEG35083.1"/>
    </source>
</evidence>
<dbReference type="Pfam" id="PF01594">
    <property type="entry name" value="AI-2E_transport"/>
    <property type="match status" value="1"/>
</dbReference>
<feature type="transmembrane region" description="Helical" evidence="9">
    <location>
        <begin position="42"/>
        <end position="64"/>
    </location>
</feature>
<dbReference type="RefSeq" id="WP_315571118.1">
    <property type="nucleotide sequence ID" value="NZ_CP118868.1"/>
</dbReference>
<feature type="transmembrane region" description="Helical" evidence="9">
    <location>
        <begin position="12"/>
        <end position="30"/>
    </location>
</feature>
<organism evidence="10 11">
    <name type="scientific">Amygdalobacter indicium</name>
    <dbReference type="NCBI Taxonomy" id="3029272"/>
    <lineage>
        <taxon>Bacteria</taxon>
        <taxon>Bacillati</taxon>
        <taxon>Bacillota</taxon>
        <taxon>Clostridia</taxon>
        <taxon>Eubacteriales</taxon>
        <taxon>Oscillospiraceae</taxon>
        <taxon>Amygdalobacter</taxon>
    </lineage>
</organism>
<feature type="transmembrane region" description="Helical" evidence="9">
    <location>
        <begin position="177"/>
        <end position="200"/>
    </location>
</feature>
<gene>
    <name evidence="10" type="ORF">PYS61_03845</name>
</gene>
<sequence>MHIKGFRTRDFIAYALIAGAVYWLSLNFNFLPNWLHSFSSKLLPITLGAALAFVINIPTSYIEHKFFSINWGKYDSARKKVKRPLSLLLSLFFFGALIYAFFALLLPQINATLVRLSTQIPLTVARLTDQVENFLETKPQIREFAEANNIHLDDIARQFTLSYDKVIRSLISGISNIALNIISGFVTFLISLIFGIYIICGKEQIGREVTGLLYALFNEEKVDHFLKLMIFAGKMFARYIAAACMEAGILGFLVLVVMFLFDIPYYSLIAVLVALFALIPIFGAYISASLSFILILTVNVHKALLFLPLFFVVQQIEGNLIYPFVVGSQVGLPAIWVFAAVLIGGNFFGFPGLILSVPLSAVLYVVIKQYVKQSNEQRNIAVAKLHSAVEYFAVEKDVDALMRRDYNPTPFFTAIMNKHLPLPHLPHISLPYLTTNENMDKKSEEEQVKNPKTKKKRETGTDKTTPTNGPKDAGV</sequence>
<feature type="region of interest" description="Disordered" evidence="8">
    <location>
        <begin position="437"/>
        <end position="475"/>
    </location>
</feature>
<evidence type="ECO:0000256" key="1">
    <source>
        <dbReference type="ARBA" id="ARBA00004651"/>
    </source>
</evidence>
<feature type="transmembrane region" description="Helical" evidence="9">
    <location>
        <begin position="236"/>
        <end position="261"/>
    </location>
</feature>
<comment type="similarity">
    <text evidence="2">Belongs to the autoinducer-2 exporter (AI-2E) (TC 2.A.86) family.</text>
</comment>
<feature type="transmembrane region" description="Helical" evidence="9">
    <location>
        <begin position="303"/>
        <end position="322"/>
    </location>
</feature>
<feature type="transmembrane region" description="Helical" evidence="9">
    <location>
        <begin position="85"/>
        <end position="106"/>
    </location>
</feature>
<evidence type="ECO:0000256" key="3">
    <source>
        <dbReference type="ARBA" id="ARBA00022448"/>
    </source>
</evidence>
<evidence type="ECO:0000256" key="5">
    <source>
        <dbReference type="ARBA" id="ARBA00022692"/>
    </source>
</evidence>
<dbReference type="PANTHER" id="PTHR21716">
    <property type="entry name" value="TRANSMEMBRANE PROTEIN"/>
    <property type="match status" value="1"/>
</dbReference>
<evidence type="ECO:0000256" key="9">
    <source>
        <dbReference type="SAM" id="Phobius"/>
    </source>
</evidence>
<evidence type="ECO:0000256" key="4">
    <source>
        <dbReference type="ARBA" id="ARBA00022475"/>
    </source>
</evidence>
<keyword evidence="11" id="KW-1185">Reference proteome</keyword>
<feature type="transmembrane region" description="Helical" evidence="9">
    <location>
        <begin position="267"/>
        <end position="296"/>
    </location>
</feature>
<feature type="compositionally biased region" description="Basic and acidic residues" evidence="8">
    <location>
        <begin position="438"/>
        <end position="449"/>
    </location>
</feature>
<evidence type="ECO:0000256" key="7">
    <source>
        <dbReference type="ARBA" id="ARBA00023136"/>
    </source>
</evidence>
<keyword evidence="5 9" id="KW-0812">Transmembrane</keyword>
<proteinExistence type="inferred from homology"/>
<keyword evidence="7 9" id="KW-0472">Membrane</keyword>
<keyword evidence="3" id="KW-0813">Transport</keyword>
<keyword evidence="4" id="KW-1003">Cell membrane</keyword>
<evidence type="ECO:0000256" key="6">
    <source>
        <dbReference type="ARBA" id="ARBA00022989"/>
    </source>
</evidence>